<protein>
    <recommendedName>
        <fullName evidence="3">DUF3502 domain-containing protein</fullName>
    </recommendedName>
</protein>
<sequence length="267" mass="29920">MLDPDFMVQDATTMHTKIVNGEVGAWVQMMPIGIGGLRGQVLALDPDSDFYPIGVLNPVKEEGQQLRYRQGNLAYTASGAAITTSCKDIATACRVLDYAWSDEGNMLLNWGIEGESYQMVDGWPELTEQILNDSQYTPSEAFSRYRNLNGPYPQDHTQRLVLKRDYSLPDGAVDENIAALDLWSSNANGSVRAGLPSITMLTEEASEYANTYNELSTYVEEMFSKFIMGTEPLSNFEQYQQTLKTMGLDRVLELQEGALQRYYNRTA</sequence>
<evidence type="ECO:0000313" key="1">
    <source>
        <dbReference type="EMBL" id="KJF41329.1"/>
    </source>
</evidence>
<reference evidence="1" key="1">
    <citation type="submission" date="2015-02" db="EMBL/GenBank/DDBJ databases">
        <title>A novel member of the family Ruminococcaceae isolated from human feces.</title>
        <authorList>
            <person name="Shkoporov A.N."/>
            <person name="Chaplin A.V."/>
            <person name="Motuzova O.V."/>
            <person name="Kafarskaia L.I."/>
            <person name="Khokhlova E.V."/>
            <person name="Efimov B.A."/>
        </authorList>
    </citation>
    <scope>NUCLEOTIDE SEQUENCE [LARGE SCALE GENOMIC DNA]</scope>
    <source>
        <strain evidence="1">585-1</strain>
    </source>
</reference>
<dbReference type="SUPFAM" id="SSF53850">
    <property type="entry name" value="Periplasmic binding protein-like II"/>
    <property type="match status" value="1"/>
</dbReference>
<evidence type="ECO:0000313" key="2">
    <source>
        <dbReference type="Proteomes" id="UP000032483"/>
    </source>
</evidence>
<dbReference type="EMBL" id="JXXK01000001">
    <property type="protein sequence ID" value="KJF41329.1"/>
    <property type="molecule type" value="Genomic_DNA"/>
</dbReference>
<gene>
    <name evidence="1" type="ORF">TQ39_00460</name>
</gene>
<accession>A0A0D8J3K4</accession>
<keyword evidence="2" id="KW-1185">Reference proteome</keyword>
<comment type="caution">
    <text evidence="1">The sequence shown here is derived from an EMBL/GenBank/DDBJ whole genome shotgun (WGS) entry which is preliminary data.</text>
</comment>
<organism evidence="1 2">
    <name type="scientific">Ruthenibacterium lactatiformans</name>
    <dbReference type="NCBI Taxonomy" id="1550024"/>
    <lineage>
        <taxon>Bacteria</taxon>
        <taxon>Bacillati</taxon>
        <taxon>Bacillota</taxon>
        <taxon>Clostridia</taxon>
        <taxon>Eubacteriales</taxon>
        <taxon>Oscillospiraceae</taxon>
        <taxon>Ruthenibacterium</taxon>
    </lineage>
</organism>
<evidence type="ECO:0008006" key="3">
    <source>
        <dbReference type="Google" id="ProtNLM"/>
    </source>
</evidence>
<proteinExistence type="predicted"/>
<dbReference type="Gene3D" id="3.40.190.10">
    <property type="entry name" value="Periplasmic binding protein-like II"/>
    <property type="match status" value="2"/>
</dbReference>
<name>A0A0D8J3K4_9FIRM</name>
<dbReference type="Proteomes" id="UP000032483">
    <property type="component" value="Unassembled WGS sequence"/>
</dbReference>
<dbReference type="AlphaFoldDB" id="A0A0D8J3K4"/>